<keyword evidence="1" id="KW-0472">Membrane</keyword>
<sequence>MAKKYRAVESKIHWLTWVIMATLVTAMIVLLVVLQPAPKDVFYDSYSAVATDVNFEKKLPKDNNYILINRLEDGFLGINKGLYSVTNKVDQVSIVYFGAPSLENGSNHLANVYARLYGSDKVDPVIAPSDLYVQLKDQVKLYHFEHDGTEFSKLVERLNEKYEDAKIVASNVPFVLVLLNNEVVDFAVLSEENIPLQLFNFYNDVLASDAVQAILN</sequence>
<proteinExistence type="predicted"/>
<comment type="caution">
    <text evidence="2">The sequence shown here is derived from an EMBL/GenBank/DDBJ whole genome shotgun (WGS) entry which is preliminary data.</text>
</comment>
<gene>
    <name evidence="2" type="ORF">FNV44_03200</name>
</gene>
<dbReference type="RefSeq" id="WP_012242433.1">
    <property type="nucleotide sequence ID" value="NZ_CP103951.1"/>
</dbReference>
<keyword evidence="1" id="KW-0812">Transmembrane</keyword>
<keyword evidence="1" id="KW-1133">Transmembrane helix</keyword>
<feature type="transmembrane region" description="Helical" evidence="1">
    <location>
        <begin position="12"/>
        <end position="34"/>
    </location>
</feature>
<evidence type="ECO:0000313" key="2">
    <source>
        <dbReference type="EMBL" id="TRY00064.1"/>
    </source>
</evidence>
<dbReference type="EMBL" id="VKID01000001">
    <property type="protein sequence ID" value="TRY00064.1"/>
    <property type="molecule type" value="Genomic_DNA"/>
</dbReference>
<protein>
    <submittedName>
        <fullName evidence="2">Uncharacterized protein</fullName>
    </submittedName>
</protein>
<dbReference type="GeneID" id="41338663"/>
<organism evidence="2 3">
    <name type="scientific">Acholeplasma laidlawii</name>
    <dbReference type="NCBI Taxonomy" id="2148"/>
    <lineage>
        <taxon>Bacteria</taxon>
        <taxon>Bacillati</taxon>
        <taxon>Mycoplasmatota</taxon>
        <taxon>Mollicutes</taxon>
        <taxon>Acholeplasmatales</taxon>
        <taxon>Acholeplasmataceae</taxon>
        <taxon>Acholeplasma</taxon>
    </lineage>
</organism>
<dbReference type="AlphaFoldDB" id="A0A553IIN0"/>
<evidence type="ECO:0000313" key="3">
    <source>
        <dbReference type="Proteomes" id="UP000315938"/>
    </source>
</evidence>
<reference evidence="2 3" key="1">
    <citation type="submission" date="2019-07" db="EMBL/GenBank/DDBJ databases">
        <title>Genome sequence of Acholeplasma laidlawii strain with increased resistance to erythromycin.</title>
        <authorList>
            <person name="Medvedeva E.S."/>
            <person name="Baranova N.B."/>
            <person name="Siniagina M.N."/>
            <person name="Mouzykantov A."/>
            <person name="Chernova O.A."/>
            <person name="Chernov V.M."/>
        </authorList>
    </citation>
    <scope>NUCLEOTIDE SEQUENCE [LARGE SCALE GENOMIC DNA]</scope>
    <source>
        <strain evidence="2 3">PG8REry</strain>
    </source>
</reference>
<dbReference type="Proteomes" id="UP000315938">
    <property type="component" value="Unassembled WGS sequence"/>
</dbReference>
<accession>A0A553IIN0</accession>
<evidence type="ECO:0000256" key="1">
    <source>
        <dbReference type="SAM" id="Phobius"/>
    </source>
</evidence>
<name>A0A553IIN0_ACHLA</name>